<name>A0AAU9XSB8_9CNID</name>
<proteinExistence type="predicted"/>
<organism evidence="3 4">
    <name type="scientific">Pocillopora meandrina</name>
    <dbReference type="NCBI Taxonomy" id="46732"/>
    <lineage>
        <taxon>Eukaryota</taxon>
        <taxon>Metazoa</taxon>
        <taxon>Cnidaria</taxon>
        <taxon>Anthozoa</taxon>
        <taxon>Hexacorallia</taxon>
        <taxon>Scleractinia</taxon>
        <taxon>Astrocoeniina</taxon>
        <taxon>Pocilloporidae</taxon>
        <taxon>Pocillopora</taxon>
    </lineage>
</organism>
<protein>
    <recommendedName>
        <fullName evidence="5">Myosin heavy chain</fullName>
    </recommendedName>
</protein>
<keyword evidence="1" id="KW-0175">Coiled coil</keyword>
<feature type="compositionally biased region" description="Basic and acidic residues" evidence="2">
    <location>
        <begin position="34"/>
        <end position="59"/>
    </location>
</feature>
<evidence type="ECO:0000256" key="1">
    <source>
        <dbReference type="SAM" id="Coils"/>
    </source>
</evidence>
<accession>A0AAU9XSB8</accession>
<gene>
    <name evidence="3" type="ORF">PMEA_00029568</name>
</gene>
<feature type="non-terminal residue" evidence="3">
    <location>
        <position position="1"/>
    </location>
</feature>
<evidence type="ECO:0000313" key="3">
    <source>
        <dbReference type="EMBL" id="CAH3156404.1"/>
    </source>
</evidence>
<feature type="non-terminal residue" evidence="3">
    <location>
        <position position="413"/>
    </location>
</feature>
<dbReference type="AlphaFoldDB" id="A0AAU9XSB8"/>
<sequence length="413" mass="48169">ELLKIKHELTKERDEKLSEIARLKEDIQVQSNKAQREARKREELKKELSQAKSDLENRTAELQTKAENLQRAQEDITKLDQQLKEERFKVDIQVQSDIAQKEARKGEELKKELSQAKSDLENRTTELKIKTENLQRAQEDITKLDQQLKEQRIMNEKAMKYTDVLNARLNKVQQSFDQQLVSSNRLATENTQKAAELKAKEEEINGLRQETLHQSTMAEAIQRKLRAIENLKIEVEQREETLKGQVSGLKKVDIQVQSDQAQREARKGEELEKELSQAKSYLENRTAELKTKTESLQRAQEDITKLDQQLKEQRIMNEKAMEYMDVLNARLNKVQQGFDQQLVSIDQLATENTQKKAELKAKEDEINGLRQETLHQSAMAEAIQRKLRAIEDQKIEFEQREETLKGQVFGLKK</sequence>
<evidence type="ECO:0000313" key="4">
    <source>
        <dbReference type="Proteomes" id="UP001159428"/>
    </source>
</evidence>
<keyword evidence="4" id="KW-1185">Reference proteome</keyword>
<evidence type="ECO:0000256" key="2">
    <source>
        <dbReference type="SAM" id="MobiDB-lite"/>
    </source>
</evidence>
<dbReference type="EMBL" id="CALNXJ010000061">
    <property type="protein sequence ID" value="CAH3156404.1"/>
    <property type="molecule type" value="Genomic_DNA"/>
</dbReference>
<feature type="coiled-coil region" evidence="1">
    <location>
        <begin position="345"/>
        <end position="407"/>
    </location>
</feature>
<dbReference type="Proteomes" id="UP001159428">
    <property type="component" value="Unassembled WGS sequence"/>
</dbReference>
<evidence type="ECO:0008006" key="5">
    <source>
        <dbReference type="Google" id="ProtNLM"/>
    </source>
</evidence>
<comment type="caution">
    <text evidence="3">The sequence shown here is derived from an EMBL/GenBank/DDBJ whole genome shotgun (WGS) entry which is preliminary data.</text>
</comment>
<reference evidence="3 4" key="1">
    <citation type="submission" date="2022-05" db="EMBL/GenBank/DDBJ databases">
        <authorList>
            <consortium name="Genoscope - CEA"/>
            <person name="William W."/>
        </authorList>
    </citation>
    <scope>NUCLEOTIDE SEQUENCE [LARGE SCALE GENOMIC DNA]</scope>
</reference>
<feature type="region of interest" description="Disordered" evidence="2">
    <location>
        <begin position="29"/>
        <end position="59"/>
    </location>
</feature>
<feature type="coiled-coil region" evidence="1">
    <location>
        <begin position="190"/>
        <end position="316"/>
    </location>
</feature>